<dbReference type="Pfam" id="PF00107">
    <property type="entry name" value="ADH_zinc_N"/>
    <property type="match status" value="1"/>
</dbReference>
<evidence type="ECO:0000256" key="1">
    <source>
        <dbReference type="ARBA" id="ARBA00008072"/>
    </source>
</evidence>
<evidence type="ECO:0000313" key="8">
    <source>
        <dbReference type="EMBL" id="GAA2245066.1"/>
    </source>
</evidence>
<dbReference type="Gene3D" id="3.90.180.10">
    <property type="entry name" value="Medium-chain alcohol dehydrogenases, catalytic domain"/>
    <property type="match status" value="1"/>
</dbReference>
<keyword evidence="5" id="KW-0520">NAD</keyword>
<evidence type="ECO:0000256" key="2">
    <source>
        <dbReference type="ARBA" id="ARBA00022723"/>
    </source>
</evidence>
<proteinExistence type="inferred from homology"/>
<dbReference type="InterPro" id="IPR020843">
    <property type="entry name" value="ER"/>
</dbReference>
<evidence type="ECO:0000256" key="6">
    <source>
        <dbReference type="RuleBase" id="RU361277"/>
    </source>
</evidence>
<evidence type="ECO:0000313" key="9">
    <source>
        <dbReference type="Proteomes" id="UP001500929"/>
    </source>
</evidence>
<dbReference type="PROSITE" id="PS00059">
    <property type="entry name" value="ADH_ZINC"/>
    <property type="match status" value="1"/>
</dbReference>
<dbReference type="PANTHER" id="PTHR43880:SF12">
    <property type="entry name" value="ALCOHOL DEHYDROGENASE CLASS-3"/>
    <property type="match status" value="1"/>
</dbReference>
<dbReference type="RefSeq" id="WP_259480638.1">
    <property type="nucleotide sequence ID" value="NZ_BAAAQY010000011.1"/>
</dbReference>
<gene>
    <name evidence="8" type="ORF">GCM10009851_32900</name>
</gene>
<dbReference type="SUPFAM" id="SSF50129">
    <property type="entry name" value="GroES-like"/>
    <property type="match status" value="1"/>
</dbReference>
<comment type="caution">
    <text evidence="8">The sequence shown here is derived from an EMBL/GenBank/DDBJ whole genome shotgun (WGS) entry which is preliminary data.</text>
</comment>
<evidence type="ECO:0000256" key="5">
    <source>
        <dbReference type="ARBA" id="ARBA00023027"/>
    </source>
</evidence>
<keyword evidence="4" id="KW-0560">Oxidoreductase</keyword>
<reference evidence="8 9" key="1">
    <citation type="journal article" date="2019" name="Int. J. Syst. Evol. Microbiol.">
        <title>The Global Catalogue of Microorganisms (GCM) 10K type strain sequencing project: providing services to taxonomists for standard genome sequencing and annotation.</title>
        <authorList>
            <consortium name="The Broad Institute Genomics Platform"/>
            <consortium name="The Broad Institute Genome Sequencing Center for Infectious Disease"/>
            <person name="Wu L."/>
            <person name="Ma J."/>
        </authorList>
    </citation>
    <scope>NUCLEOTIDE SEQUENCE [LARGE SCALE GENOMIC DNA]</scope>
    <source>
        <strain evidence="8 9">JCM 16117</strain>
    </source>
</reference>
<dbReference type="Proteomes" id="UP001500929">
    <property type="component" value="Unassembled WGS sequence"/>
</dbReference>
<comment type="similarity">
    <text evidence="1 6">Belongs to the zinc-containing alcohol dehydrogenase family.</text>
</comment>
<dbReference type="PANTHER" id="PTHR43880">
    <property type="entry name" value="ALCOHOL DEHYDROGENASE"/>
    <property type="match status" value="1"/>
</dbReference>
<sequence length="363" mass="37393">MRAAVLHAPHEPLRIEQVDTPDVLLAQEVRVATAAVGLCHSDLHVIDGRVARPMPVVLGHEASGVVTEVGDAVTDVRVGDHVIACFVVYCGACRQCRAGRPAMCQNREATMRPAEAPPRLAQSGREVHQWTNIGGFAEEMVLHRNAVTVIDPRMPLDLAAMLGCAVATGVGSARTVAGVGPGDHVVVIGAGGVGLNVCQGAAGAGAASVIALDRSDERLALAAESFGATHTINTAADSHAAATIHRLTDGGADHVFEAVGVPALVDLGLEAAARGGSVWAVGVFGDDAEIAFPAGHLHSGKGVHGVRAGSLVPRRDLPRLVQDYLAGALELDALAGRRIPLDDIQDGIADLERGVGARTLVVF</sequence>
<keyword evidence="3 6" id="KW-0862">Zinc</keyword>
<dbReference type="InterPro" id="IPR011032">
    <property type="entry name" value="GroES-like_sf"/>
</dbReference>
<feature type="domain" description="Enoyl reductase (ER)" evidence="7">
    <location>
        <begin position="8"/>
        <end position="362"/>
    </location>
</feature>
<dbReference type="InterPro" id="IPR002328">
    <property type="entry name" value="ADH_Zn_CS"/>
</dbReference>
<evidence type="ECO:0000256" key="3">
    <source>
        <dbReference type="ARBA" id="ARBA00022833"/>
    </source>
</evidence>
<keyword evidence="2 6" id="KW-0479">Metal-binding</keyword>
<dbReference type="Pfam" id="PF08240">
    <property type="entry name" value="ADH_N"/>
    <property type="match status" value="1"/>
</dbReference>
<dbReference type="InterPro" id="IPR036291">
    <property type="entry name" value="NAD(P)-bd_dom_sf"/>
</dbReference>
<keyword evidence="9" id="KW-1185">Reference proteome</keyword>
<organism evidence="8 9">
    <name type="scientific">Herbiconiux moechotypicola</name>
    <dbReference type="NCBI Taxonomy" id="637393"/>
    <lineage>
        <taxon>Bacteria</taxon>
        <taxon>Bacillati</taxon>
        <taxon>Actinomycetota</taxon>
        <taxon>Actinomycetes</taxon>
        <taxon>Micrococcales</taxon>
        <taxon>Microbacteriaceae</taxon>
        <taxon>Herbiconiux</taxon>
    </lineage>
</organism>
<name>A0ABN3DZB0_9MICO</name>
<comment type="cofactor">
    <cofactor evidence="6">
        <name>Zn(2+)</name>
        <dbReference type="ChEBI" id="CHEBI:29105"/>
    </cofactor>
</comment>
<dbReference type="SUPFAM" id="SSF51735">
    <property type="entry name" value="NAD(P)-binding Rossmann-fold domains"/>
    <property type="match status" value="1"/>
</dbReference>
<evidence type="ECO:0000256" key="4">
    <source>
        <dbReference type="ARBA" id="ARBA00023002"/>
    </source>
</evidence>
<dbReference type="InterPro" id="IPR013154">
    <property type="entry name" value="ADH-like_N"/>
</dbReference>
<evidence type="ECO:0000259" key="7">
    <source>
        <dbReference type="SMART" id="SM00829"/>
    </source>
</evidence>
<protein>
    <submittedName>
        <fullName evidence="8">Zn-dependent alcohol dehydrogenase</fullName>
    </submittedName>
</protein>
<accession>A0ABN3DZB0</accession>
<dbReference type="SMART" id="SM00829">
    <property type="entry name" value="PKS_ER"/>
    <property type="match status" value="1"/>
</dbReference>
<dbReference type="EMBL" id="BAAAQY010000011">
    <property type="protein sequence ID" value="GAA2245066.1"/>
    <property type="molecule type" value="Genomic_DNA"/>
</dbReference>
<dbReference type="Gene3D" id="3.40.50.720">
    <property type="entry name" value="NAD(P)-binding Rossmann-like Domain"/>
    <property type="match status" value="1"/>
</dbReference>
<dbReference type="InterPro" id="IPR013149">
    <property type="entry name" value="ADH-like_C"/>
</dbReference>